<protein>
    <recommendedName>
        <fullName evidence="2">CAAX prenyl protease 2/Lysostaphin resistance protein A-like domain-containing protein</fullName>
    </recommendedName>
</protein>
<feature type="transmembrane region" description="Helical" evidence="1">
    <location>
        <begin position="216"/>
        <end position="237"/>
    </location>
</feature>
<gene>
    <name evidence="3" type="ORF">CLV25_10978</name>
</gene>
<evidence type="ECO:0000313" key="4">
    <source>
        <dbReference type="Proteomes" id="UP000294830"/>
    </source>
</evidence>
<feature type="domain" description="CAAX prenyl protease 2/Lysostaphin resistance protein A-like" evidence="2">
    <location>
        <begin position="115"/>
        <end position="202"/>
    </location>
</feature>
<dbReference type="EMBL" id="SLWB01000009">
    <property type="protein sequence ID" value="TCN66449.1"/>
    <property type="molecule type" value="Genomic_DNA"/>
</dbReference>
<organism evidence="3 4">
    <name type="scientific">Acetobacteroides hydrogenigenes</name>
    <dbReference type="NCBI Taxonomy" id="979970"/>
    <lineage>
        <taxon>Bacteria</taxon>
        <taxon>Pseudomonadati</taxon>
        <taxon>Bacteroidota</taxon>
        <taxon>Bacteroidia</taxon>
        <taxon>Bacteroidales</taxon>
        <taxon>Rikenellaceae</taxon>
        <taxon>Acetobacteroides</taxon>
    </lineage>
</organism>
<keyword evidence="1" id="KW-1133">Transmembrane helix</keyword>
<evidence type="ECO:0000259" key="2">
    <source>
        <dbReference type="Pfam" id="PF02517"/>
    </source>
</evidence>
<feature type="transmembrane region" description="Helical" evidence="1">
    <location>
        <begin position="7"/>
        <end position="29"/>
    </location>
</feature>
<proteinExistence type="predicted"/>
<dbReference type="PANTHER" id="PTHR36435:SF1">
    <property type="entry name" value="CAAX AMINO TERMINAL PROTEASE FAMILY PROTEIN"/>
    <property type="match status" value="1"/>
</dbReference>
<dbReference type="RefSeq" id="WP_131839574.1">
    <property type="nucleotide sequence ID" value="NZ_SLWB01000009.1"/>
</dbReference>
<accession>A0A4R2EPU4</accession>
<name>A0A4R2EPU4_9BACT</name>
<feature type="transmembrane region" description="Helical" evidence="1">
    <location>
        <begin position="189"/>
        <end position="210"/>
    </location>
</feature>
<evidence type="ECO:0000256" key="1">
    <source>
        <dbReference type="SAM" id="Phobius"/>
    </source>
</evidence>
<keyword evidence="1" id="KW-0472">Membrane</keyword>
<evidence type="ECO:0000313" key="3">
    <source>
        <dbReference type="EMBL" id="TCN66449.1"/>
    </source>
</evidence>
<feature type="transmembrane region" description="Helical" evidence="1">
    <location>
        <begin position="72"/>
        <end position="96"/>
    </location>
</feature>
<feature type="transmembrane region" description="Helical" evidence="1">
    <location>
        <begin position="116"/>
        <end position="134"/>
    </location>
</feature>
<dbReference type="AlphaFoldDB" id="A0A4R2EPU4"/>
<dbReference type="Pfam" id="PF02517">
    <property type="entry name" value="Rce1-like"/>
    <property type="match status" value="1"/>
</dbReference>
<dbReference type="GO" id="GO:0080120">
    <property type="term" value="P:CAAX-box protein maturation"/>
    <property type="evidence" value="ECO:0007669"/>
    <property type="project" value="UniProtKB-ARBA"/>
</dbReference>
<dbReference type="PANTHER" id="PTHR36435">
    <property type="entry name" value="SLR1288 PROTEIN"/>
    <property type="match status" value="1"/>
</dbReference>
<feature type="transmembrane region" description="Helical" evidence="1">
    <location>
        <begin position="41"/>
        <end position="60"/>
    </location>
</feature>
<dbReference type="InterPro" id="IPR052710">
    <property type="entry name" value="CAAX_protease"/>
</dbReference>
<keyword evidence="4" id="KW-1185">Reference proteome</keyword>
<dbReference type="Proteomes" id="UP000294830">
    <property type="component" value="Unassembled WGS sequence"/>
</dbReference>
<keyword evidence="1" id="KW-0812">Transmembrane</keyword>
<dbReference type="InterPro" id="IPR003675">
    <property type="entry name" value="Rce1/LyrA-like_dom"/>
</dbReference>
<reference evidence="3 4" key="1">
    <citation type="submission" date="2019-03" db="EMBL/GenBank/DDBJ databases">
        <title>Genomic Encyclopedia of Archaeal and Bacterial Type Strains, Phase II (KMG-II): from individual species to whole genera.</title>
        <authorList>
            <person name="Goeker M."/>
        </authorList>
    </citation>
    <scope>NUCLEOTIDE SEQUENCE [LARGE SCALE GENOMIC DNA]</scope>
    <source>
        <strain evidence="3 4">RL-C</strain>
    </source>
</reference>
<dbReference type="OrthoDB" id="158986at2"/>
<sequence>MNRSLKLLAFNILFSLVVGVPLSMVGLIFEVVGFPKNEISGITTSLGIAIATAITIYYGYRKRYMQRSDFSYNLSGIQVGYTFILFLLLFVLIGIFNEYVPLPNVFDWMNVDFTSAATIIAAVIVAPIGEEIIFRGMITKLLLEEYRPVKAIIISALIFGIIHFNPAQIPGAFVIGLLFGWLYYRTRSVIPGIVLHFINNAVAVGGAIYLGEEWEVNNSIVAISLLVLSLITLPFIFKRAQLAFARNEEYP</sequence>
<dbReference type="GO" id="GO:0004175">
    <property type="term" value="F:endopeptidase activity"/>
    <property type="evidence" value="ECO:0007669"/>
    <property type="project" value="UniProtKB-ARBA"/>
</dbReference>
<comment type="caution">
    <text evidence="3">The sequence shown here is derived from an EMBL/GenBank/DDBJ whole genome shotgun (WGS) entry which is preliminary data.</text>
</comment>
<feature type="transmembrane region" description="Helical" evidence="1">
    <location>
        <begin position="146"/>
        <end position="162"/>
    </location>
</feature>